<dbReference type="PANTHER" id="PTHR30388">
    <property type="entry name" value="ALDEHYDE OXIDOREDUCTASE MOLYBDENUM COFACTOR ASSEMBLY PROTEIN"/>
    <property type="match status" value="1"/>
</dbReference>
<reference evidence="3 4" key="1">
    <citation type="submission" date="2015-03" db="EMBL/GenBank/DDBJ databases">
        <title>Luteipulveratus halotolerans sp. nov., a novel actinobacterium (Dermacoccaceae) from Sarawak, Malaysia.</title>
        <authorList>
            <person name="Juboi H."/>
            <person name="Basik A."/>
            <person name="Shamsul S.S."/>
            <person name="Arnold P."/>
            <person name="Schmitt E.K."/>
            <person name="Sanglier J.-J."/>
            <person name="Yeo T."/>
        </authorList>
    </citation>
    <scope>NUCLEOTIDE SEQUENCE [LARGE SCALE GENOMIC DNA]</scope>
    <source>
        <strain evidence="3 4">MN07-A0370</strain>
    </source>
</reference>
<evidence type="ECO:0000313" key="4">
    <source>
        <dbReference type="Proteomes" id="UP000066480"/>
    </source>
</evidence>
<dbReference type="Pfam" id="PF02625">
    <property type="entry name" value="XdhC_CoxI"/>
    <property type="match status" value="1"/>
</dbReference>
<dbReference type="InterPro" id="IPR014308">
    <property type="entry name" value="Xanthine_DH_XdhC"/>
</dbReference>
<dbReference type="InterPro" id="IPR003777">
    <property type="entry name" value="XdhC_CoxI"/>
</dbReference>
<dbReference type="PATRIC" id="fig|571913.6.peg.3028"/>
<dbReference type="NCBIfam" id="TIGR02964">
    <property type="entry name" value="xanthine_xdhC"/>
    <property type="match status" value="1"/>
</dbReference>
<sequence>MDWLDGVTELHASGQAGVLVTVAIARGHTPREAGAKMVVSLDRTWGSVGGGNLEAEAIERGRSMLQEALGPPSLLDVALNDRAPHKHGRQCCGGQVTLLFEPLTVAPTVAIFGVGHVGLELARILGRLDVRLVLIDSRPEQLADERLRPALDGPATVDVRHLPVPEAALADLPPGSHVLVMTHDHAEDAALCDSALRRTDLGSIGLIGSSAKWQRFRKTLGEQGHTEADLARITTPIGVPGVGGKEPATIALSVAAALLPLLTTRQ</sequence>
<dbReference type="Proteomes" id="UP000066480">
    <property type="component" value="Chromosome"/>
</dbReference>
<feature type="domain" description="XdhC Rossmann" evidence="2">
    <location>
        <begin position="109"/>
        <end position="257"/>
    </location>
</feature>
<keyword evidence="4" id="KW-1185">Reference proteome</keyword>
<evidence type="ECO:0000313" key="3">
    <source>
        <dbReference type="EMBL" id="AKU16857.1"/>
    </source>
</evidence>
<dbReference type="Pfam" id="PF13478">
    <property type="entry name" value="XdhC_C"/>
    <property type="match status" value="1"/>
</dbReference>
<dbReference type="EMBL" id="CP011112">
    <property type="protein sequence ID" value="AKU16857.1"/>
    <property type="molecule type" value="Genomic_DNA"/>
</dbReference>
<dbReference type="STRING" id="571913.VV02_14910"/>
<gene>
    <name evidence="3" type="ORF">VV02_14910</name>
</gene>
<evidence type="ECO:0000259" key="1">
    <source>
        <dbReference type="Pfam" id="PF02625"/>
    </source>
</evidence>
<dbReference type="PANTHER" id="PTHR30388:SF6">
    <property type="entry name" value="XANTHINE DEHYDROGENASE SUBUNIT A-RELATED"/>
    <property type="match status" value="1"/>
</dbReference>
<name>A0A0K1JJG0_9MICO</name>
<dbReference type="Gene3D" id="3.40.50.720">
    <property type="entry name" value="NAD(P)-binding Rossmann-like Domain"/>
    <property type="match status" value="1"/>
</dbReference>
<dbReference type="AlphaFoldDB" id="A0A0K1JJG0"/>
<dbReference type="InterPro" id="IPR036291">
    <property type="entry name" value="NAD(P)-bd_dom_sf"/>
</dbReference>
<organism evidence="3 4">
    <name type="scientific">Luteipulveratus mongoliensis</name>
    <dbReference type="NCBI Taxonomy" id="571913"/>
    <lineage>
        <taxon>Bacteria</taxon>
        <taxon>Bacillati</taxon>
        <taxon>Actinomycetota</taxon>
        <taxon>Actinomycetes</taxon>
        <taxon>Micrococcales</taxon>
        <taxon>Dermacoccaceae</taxon>
        <taxon>Luteipulveratus</taxon>
    </lineage>
</organism>
<dbReference type="InterPro" id="IPR027051">
    <property type="entry name" value="XdhC_Rossmann_dom"/>
</dbReference>
<evidence type="ECO:0000259" key="2">
    <source>
        <dbReference type="Pfam" id="PF13478"/>
    </source>
</evidence>
<dbReference type="OrthoDB" id="61481at2"/>
<dbReference type="KEGG" id="lmoi:VV02_14910"/>
<protein>
    <submittedName>
        <fullName evidence="3">Molybdenum cofactor sulfurylase</fullName>
    </submittedName>
</protein>
<proteinExistence type="predicted"/>
<accession>A0A0K1JJG0</accession>
<dbReference type="RefSeq" id="WP_052592648.1">
    <property type="nucleotide sequence ID" value="NZ_CP011112.1"/>
</dbReference>
<feature type="domain" description="XdhC- CoxI" evidence="1">
    <location>
        <begin position="11"/>
        <end position="67"/>
    </location>
</feature>
<dbReference type="SUPFAM" id="SSF51735">
    <property type="entry name" value="NAD(P)-binding Rossmann-fold domains"/>
    <property type="match status" value="1"/>
</dbReference>
<dbReference type="InterPro" id="IPR052698">
    <property type="entry name" value="MoCofactor_Util/Proc"/>
</dbReference>